<organism evidence="5 6">
    <name type="scientific">Stomoxys calcitrans</name>
    <name type="common">Stable fly</name>
    <name type="synonym">Conops calcitrans</name>
    <dbReference type="NCBI Taxonomy" id="35570"/>
    <lineage>
        <taxon>Eukaryota</taxon>
        <taxon>Metazoa</taxon>
        <taxon>Ecdysozoa</taxon>
        <taxon>Arthropoda</taxon>
        <taxon>Hexapoda</taxon>
        <taxon>Insecta</taxon>
        <taxon>Pterygota</taxon>
        <taxon>Neoptera</taxon>
        <taxon>Endopterygota</taxon>
        <taxon>Diptera</taxon>
        <taxon>Brachycera</taxon>
        <taxon>Muscomorpha</taxon>
        <taxon>Muscoidea</taxon>
        <taxon>Muscidae</taxon>
        <taxon>Stomoxys</taxon>
    </lineage>
</organism>
<dbReference type="SMART" id="SM01318">
    <property type="entry name" value="SVWC"/>
    <property type="match status" value="1"/>
</dbReference>
<reference evidence="5" key="1">
    <citation type="submission" date="2020-05" db="UniProtKB">
        <authorList>
            <consortium name="EnsemblMetazoa"/>
        </authorList>
    </citation>
    <scope>IDENTIFICATION</scope>
    <source>
        <strain evidence="5">USDA</strain>
    </source>
</reference>
<keyword evidence="6" id="KW-1185">Reference proteome</keyword>
<protein>
    <recommendedName>
        <fullName evidence="4">Single domain-containing protein</fullName>
    </recommendedName>
</protein>
<comment type="subcellular location">
    <subcellularLocation>
        <location evidence="1">Secreted</location>
    </subcellularLocation>
</comment>
<keyword evidence="2" id="KW-0964">Secreted</keyword>
<evidence type="ECO:0000256" key="3">
    <source>
        <dbReference type="SAM" id="SignalP"/>
    </source>
</evidence>
<dbReference type="EnsemblMetazoa" id="SCAU000319-RA">
    <property type="protein sequence ID" value="SCAU000319-PA"/>
    <property type="gene ID" value="SCAU000319"/>
</dbReference>
<dbReference type="OrthoDB" id="7901229at2759"/>
<dbReference type="VEuPathDB" id="VectorBase:SCAU000319"/>
<evidence type="ECO:0000313" key="6">
    <source>
        <dbReference type="Proteomes" id="UP000095300"/>
    </source>
</evidence>
<evidence type="ECO:0000256" key="1">
    <source>
        <dbReference type="ARBA" id="ARBA00004613"/>
    </source>
</evidence>
<dbReference type="Pfam" id="PF15430">
    <property type="entry name" value="SVWC"/>
    <property type="match status" value="1"/>
</dbReference>
<sequence>MKFLVFTAFVTLFTVGFAYQSVGYYNDPAHPGKCVYQGMVLSPGEEGKVKGKCVSMLCANEDGLATVLGCPEEYVGPPCKLGDFVNIDAAYGECCRRHVICS</sequence>
<keyword evidence="3" id="KW-0732">Signal</keyword>
<accession>A0A1I8NMG6</accession>
<gene>
    <name evidence="5" type="primary">106094263</name>
</gene>
<proteinExistence type="predicted"/>
<evidence type="ECO:0000259" key="4">
    <source>
        <dbReference type="SMART" id="SM01318"/>
    </source>
</evidence>
<feature type="domain" description="Single" evidence="4">
    <location>
        <begin position="34"/>
        <end position="101"/>
    </location>
</feature>
<dbReference type="KEGG" id="scac:106094263"/>
<dbReference type="PANTHER" id="PTHR39957:SF1">
    <property type="entry name" value="AT09846P1-RELATED"/>
    <property type="match status" value="1"/>
</dbReference>
<dbReference type="InterPro" id="IPR029277">
    <property type="entry name" value="SVWC_dom"/>
</dbReference>
<feature type="signal peptide" evidence="3">
    <location>
        <begin position="1"/>
        <end position="18"/>
    </location>
</feature>
<evidence type="ECO:0000256" key="2">
    <source>
        <dbReference type="ARBA" id="ARBA00022525"/>
    </source>
</evidence>
<feature type="chain" id="PRO_5009325334" description="Single domain-containing protein" evidence="3">
    <location>
        <begin position="19"/>
        <end position="102"/>
    </location>
</feature>
<dbReference type="Proteomes" id="UP000095300">
    <property type="component" value="Unassembled WGS sequence"/>
</dbReference>
<dbReference type="GO" id="GO:0005576">
    <property type="term" value="C:extracellular region"/>
    <property type="evidence" value="ECO:0007669"/>
    <property type="project" value="UniProtKB-SubCell"/>
</dbReference>
<dbReference type="PANTHER" id="PTHR39957">
    <property type="entry name" value="AT09846P1-RELATED"/>
    <property type="match status" value="1"/>
</dbReference>
<evidence type="ECO:0000313" key="5">
    <source>
        <dbReference type="EnsemblMetazoa" id="SCAU000319-PA"/>
    </source>
</evidence>
<name>A0A1I8NMG6_STOCA</name>
<dbReference type="InterPro" id="IPR053308">
    <property type="entry name" value="Vago-like"/>
</dbReference>
<dbReference type="AlphaFoldDB" id="A0A1I8NMG6"/>